<dbReference type="InterPro" id="IPR029442">
    <property type="entry name" value="GyrI-like"/>
</dbReference>
<keyword evidence="5" id="KW-1185">Reference proteome</keyword>
<sequence>MKTKTSTKQEYIRRINKVIEYINNHLTKDMDLKKLAGVSNFSEFHFHRIFKAFQHETVSAYITRIRVETAARLLRYSDLPIETIAGNVGYEMPSSLSKSFKKFYGITPTEYRTNKNIFIMKKEVVNTELKLKAPKILELEDKTAIYIRLTGAYNDLDFPGTFAKLWSFVKEQKLYSAGIEHVGVYYDDPKVTESSKLRSDVCLVIKKPVQPKGEIDVKVIPGGKYAVFSYQGPYSNLGMVYDTIFSEWLPASGCELRDLPVFEKYGNNPTQTEPEKLKTEIYVPIQ</sequence>
<dbReference type="SUPFAM" id="SSF55136">
    <property type="entry name" value="Probable bacterial effector-binding domain"/>
    <property type="match status" value="1"/>
</dbReference>
<dbReference type="RefSeq" id="WP_025863781.1">
    <property type="nucleotide sequence ID" value="NZ_BLAX01000001.1"/>
</dbReference>
<protein>
    <submittedName>
        <fullName evidence="4">AraC family transcriptional regulator</fullName>
    </submittedName>
</protein>
<dbReference type="SMART" id="SM00871">
    <property type="entry name" value="AraC_E_bind"/>
    <property type="match status" value="1"/>
</dbReference>
<dbReference type="InterPro" id="IPR011256">
    <property type="entry name" value="Reg_factor_effector_dom_sf"/>
</dbReference>
<dbReference type="Gene3D" id="1.10.10.60">
    <property type="entry name" value="Homeodomain-like"/>
    <property type="match status" value="2"/>
</dbReference>
<dbReference type="GO" id="GO:0043565">
    <property type="term" value="F:sequence-specific DNA binding"/>
    <property type="evidence" value="ECO:0007669"/>
    <property type="project" value="InterPro"/>
</dbReference>
<dbReference type="GO" id="GO:0003700">
    <property type="term" value="F:DNA-binding transcription factor activity"/>
    <property type="evidence" value="ECO:0007669"/>
    <property type="project" value="InterPro"/>
</dbReference>
<evidence type="ECO:0000259" key="3">
    <source>
        <dbReference type="PROSITE" id="PS01124"/>
    </source>
</evidence>
<evidence type="ECO:0000313" key="4">
    <source>
        <dbReference type="EMBL" id="GET31599.1"/>
    </source>
</evidence>
<name>A0A5M4AUG2_9BACT</name>
<dbReference type="PANTHER" id="PTHR40055">
    <property type="entry name" value="TRANSCRIPTIONAL REGULATOR YGIV-RELATED"/>
    <property type="match status" value="1"/>
</dbReference>
<gene>
    <name evidence="4" type="ORF">PbJCM13498_04620</name>
</gene>
<dbReference type="EMBL" id="BLAX01000001">
    <property type="protein sequence ID" value="GET31599.1"/>
    <property type="molecule type" value="Genomic_DNA"/>
</dbReference>
<keyword evidence="2" id="KW-0804">Transcription</keyword>
<dbReference type="Gene3D" id="3.20.80.10">
    <property type="entry name" value="Regulatory factor, effector binding domain"/>
    <property type="match status" value="1"/>
</dbReference>
<dbReference type="SMART" id="SM00342">
    <property type="entry name" value="HTH_ARAC"/>
    <property type="match status" value="1"/>
</dbReference>
<dbReference type="PANTHER" id="PTHR40055:SF1">
    <property type="entry name" value="TRANSCRIPTIONAL REGULATOR YGIV-RELATED"/>
    <property type="match status" value="1"/>
</dbReference>
<organism evidence="4 5">
    <name type="scientific">Prolixibacter bellariivorans</name>
    <dbReference type="NCBI Taxonomy" id="314319"/>
    <lineage>
        <taxon>Bacteria</taxon>
        <taxon>Pseudomonadati</taxon>
        <taxon>Bacteroidota</taxon>
        <taxon>Bacteroidia</taxon>
        <taxon>Marinilabiliales</taxon>
        <taxon>Prolixibacteraceae</taxon>
        <taxon>Prolixibacter</taxon>
    </lineage>
</organism>
<evidence type="ECO:0000256" key="1">
    <source>
        <dbReference type="ARBA" id="ARBA00023015"/>
    </source>
</evidence>
<dbReference type="InterPro" id="IPR010499">
    <property type="entry name" value="AraC_E-bd"/>
</dbReference>
<reference evidence="4 5" key="1">
    <citation type="submission" date="2019-10" db="EMBL/GenBank/DDBJ databases">
        <title>Prolixibacter strains distinguished by the presence of nitrate reductase genes were adept at nitrate-dependent anaerobic corrosion of metallic iron and carbon steel.</title>
        <authorList>
            <person name="Iino T."/>
            <person name="Shono N."/>
            <person name="Ito K."/>
            <person name="Nakamura R."/>
            <person name="Sueoka K."/>
            <person name="Harayama S."/>
            <person name="Ohkuma M."/>
        </authorList>
    </citation>
    <scope>NUCLEOTIDE SEQUENCE [LARGE SCALE GENOMIC DNA]</scope>
    <source>
        <strain evidence="4 5">JCM 13498</strain>
    </source>
</reference>
<feature type="domain" description="HTH araC/xylS-type" evidence="3">
    <location>
        <begin position="16"/>
        <end position="114"/>
    </location>
</feature>
<dbReference type="OrthoDB" id="9816011at2"/>
<dbReference type="PROSITE" id="PS01124">
    <property type="entry name" value="HTH_ARAC_FAMILY_2"/>
    <property type="match status" value="1"/>
</dbReference>
<proteinExistence type="predicted"/>
<dbReference type="InterPro" id="IPR050908">
    <property type="entry name" value="SmbC-like"/>
</dbReference>
<dbReference type="SUPFAM" id="SSF46689">
    <property type="entry name" value="Homeodomain-like"/>
    <property type="match status" value="2"/>
</dbReference>
<evidence type="ECO:0000256" key="2">
    <source>
        <dbReference type="ARBA" id="ARBA00023163"/>
    </source>
</evidence>
<dbReference type="InterPro" id="IPR018060">
    <property type="entry name" value="HTH_AraC"/>
</dbReference>
<dbReference type="Pfam" id="PF06445">
    <property type="entry name" value="GyrI-like"/>
    <property type="match status" value="1"/>
</dbReference>
<dbReference type="Proteomes" id="UP000391834">
    <property type="component" value="Unassembled WGS sequence"/>
</dbReference>
<accession>A0A5M4AUG2</accession>
<keyword evidence="1" id="KW-0805">Transcription regulation</keyword>
<dbReference type="AlphaFoldDB" id="A0A5M4AUG2"/>
<comment type="caution">
    <text evidence="4">The sequence shown here is derived from an EMBL/GenBank/DDBJ whole genome shotgun (WGS) entry which is preliminary data.</text>
</comment>
<evidence type="ECO:0000313" key="5">
    <source>
        <dbReference type="Proteomes" id="UP000391834"/>
    </source>
</evidence>
<dbReference type="Pfam" id="PF12833">
    <property type="entry name" value="HTH_18"/>
    <property type="match status" value="1"/>
</dbReference>
<dbReference type="InterPro" id="IPR009057">
    <property type="entry name" value="Homeodomain-like_sf"/>
</dbReference>